<accession>A0A0A0Q0D8</accession>
<feature type="transmembrane region" description="Helical" evidence="1">
    <location>
        <begin position="45"/>
        <end position="65"/>
    </location>
</feature>
<keyword evidence="3" id="KW-1185">Reference proteome</keyword>
<keyword evidence="1" id="KW-0472">Membrane</keyword>
<gene>
    <name evidence="2" type="ORF">PM2_094</name>
</gene>
<dbReference type="Proteomes" id="UP000030739">
    <property type="component" value="Segment"/>
</dbReference>
<dbReference type="GeneID" id="26637987"/>
<evidence type="ECO:0000256" key="1">
    <source>
        <dbReference type="SAM" id="Phobius"/>
    </source>
</evidence>
<proteinExistence type="predicted"/>
<sequence>MTFLICFTALFLYLVIGVITAIVFKKYLSRVIYSEDDMVICTFLWFAFWAHALFILISIPFYWLFSKIS</sequence>
<organism evidence="2 3">
    <name type="scientific">Pectobacterium bacteriophage PM2</name>
    <dbReference type="NCBI Taxonomy" id="1429794"/>
    <lineage>
        <taxon>Viruses</taxon>
        <taxon>Duplodnaviria</taxon>
        <taxon>Heunggongvirae</taxon>
        <taxon>Uroviricota</taxon>
        <taxon>Caudoviricetes</taxon>
        <taxon>Pantevenvirales</taxon>
        <taxon>Straboviridae</taxon>
        <taxon>Tevenvirinae</taxon>
        <taxon>Mosugukvirus</taxon>
        <taxon>Mosugukvirus pm2</taxon>
    </lineage>
</organism>
<evidence type="ECO:0000313" key="3">
    <source>
        <dbReference type="Proteomes" id="UP000030739"/>
    </source>
</evidence>
<reference evidence="2 3" key="1">
    <citation type="journal article" date="2015" name="Plant Pathol. J.">
        <title>Isolation and Genomic Characterization of the T4-Like Bacteriophage PM2 Infecting Pectobacterium carotovorum subsp. carotovorum.</title>
        <authorList>
            <person name="Lim J.A."/>
            <person name="Lee D.H."/>
            <person name="Heu S."/>
        </authorList>
    </citation>
    <scope>NUCLEOTIDE SEQUENCE [LARGE SCALE GENOMIC DNA]</scope>
</reference>
<keyword evidence="1" id="KW-1133">Transmembrane helix</keyword>
<dbReference type="EMBL" id="KF835987">
    <property type="protein sequence ID" value="AHY25056.1"/>
    <property type="molecule type" value="Genomic_DNA"/>
</dbReference>
<name>A0A0A0Q0D8_9CAUD</name>
<dbReference type="KEGG" id="vg:26637987"/>
<dbReference type="RefSeq" id="YP_009211515.1">
    <property type="nucleotide sequence ID" value="NC_028940.1"/>
</dbReference>
<keyword evidence="1" id="KW-0812">Transmembrane</keyword>
<evidence type="ECO:0000313" key="2">
    <source>
        <dbReference type="EMBL" id="AHY25056.1"/>
    </source>
</evidence>
<protein>
    <submittedName>
        <fullName evidence="2">Uncharacterized protein</fullName>
    </submittedName>
</protein>